<feature type="chain" id="PRO_5047213821" evidence="3">
    <location>
        <begin position="37"/>
        <end position="391"/>
    </location>
</feature>
<comment type="caution">
    <text evidence="4">The sequence shown here is derived from an EMBL/GenBank/DDBJ whole genome shotgun (WGS) entry which is preliminary data.</text>
</comment>
<dbReference type="SUPFAM" id="SSF63829">
    <property type="entry name" value="Calcium-dependent phosphotriesterase"/>
    <property type="match status" value="1"/>
</dbReference>
<dbReference type="PANTHER" id="PTHR10009:SF18">
    <property type="entry name" value="PROTEIN YELLOW-LIKE PROTEIN"/>
    <property type="match status" value="1"/>
</dbReference>
<proteinExistence type="predicted"/>
<dbReference type="RefSeq" id="WP_232876627.1">
    <property type="nucleotide sequence ID" value="NZ_JAJSOJ010000013.1"/>
</dbReference>
<dbReference type="Pfam" id="PF03022">
    <property type="entry name" value="MRJP"/>
    <property type="match status" value="1"/>
</dbReference>
<sequence length="391" mass="41829">MTIFRSLRGGLLLESSRTVAACALLGLLAAPLAAHAADSVEQSFVPSGNVHVLARFHDAQPSGIVHLVDGRFVLSFPTSAQTHPGPVLAVWKGGSELQPFPDAAAQKELKSPLGMTVDALGRVWVIDEGVVAGQTEPQTPAIILIDPRTNSIIRRFALTSPVVLPDSHINDIRVDLTHGKNGTAFISDTSQTTHPALIVLDIASGQARRILAEDQSVSAAAGHVMEVDGKLFRYNPDHPQMPQGGVNGIGLSVDSSRLFWSPFSSRRLYSAPTAVLSDPVISESGLSQAVRDEGEVGVVDGIFTASDGSLYMADEERHGVIRRSPDGTLSLVAHDPRLISPDSLASGEASNQPVNSLIMTVGQWARLPVFHDGHDMQQRPYLIVRIDLKNR</sequence>
<reference evidence="4 5" key="1">
    <citation type="submission" date="2021-12" db="EMBL/GenBank/DDBJ databases">
        <title>Genome sequence of Acetobacter sicerae DmPark20a_162.</title>
        <authorList>
            <person name="Chaston J.M."/>
        </authorList>
    </citation>
    <scope>NUCLEOTIDE SEQUENCE [LARGE SCALE GENOMIC DNA]</scope>
    <source>
        <strain evidence="4 5">DmPark20a_162</strain>
    </source>
</reference>
<dbReference type="InterPro" id="IPR017996">
    <property type="entry name" value="MRJP/yellow-related"/>
</dbReference>
<dbReference type="PANTHER" id="PTHR10009">
    <property type="entry name" value="PROTEIN YELLOW-RELATED"/>
    <property type="match status" value="1"/>
</dbReference>
<evidence type="ECO:0000256" key="1">
    <source>
        <dbReference type="ARBA" id="ARBA00004613"/>
    </source>
</evidence>
<evidence type="ECO:0000256" key="3">
    <source>
        <dbReference type="SAM" id="SignalP"/>
    </source>
</evidence>
<keyword evidence="3" id="KW-0732">Signal</keyword>
<gene>
    <name evidence="4" type="ORF">LWC05_04030</name>
</gene>
<dbReference type="EMBL" id="JAJSOJ010000013">
    <property type="protein sequence ID" value="MCE0743060.1"/>
    <property type="molecule type" value="Genomic_DNA"/>
</dbReference>
<evidence type="ECO:0000313" key="4">
    <source>
        <dbReference type="EMBL" id="MCE0743060.1"/>
    </source>
</evidence>
<name>A0ABS8VVH9_9PROT</name>
<evidence type="ECO:0000256" key="2">
    <source>
        <dbReference type="ARBA" id="ARBA00022525"/>
    </source>
</evidence>
<evidence type="ECO:0000313" key="5">
    <source>
        <dbReference type="Proteomes" id="UP001521074"/>
    </source>
</evidence>
<comment type="subcellular location">
    <subcellularLocation>
        <location evidence="1">Secreted</location>
    </subcellularLocation>
</comment>
<dbReference type="InterPro" id="IPR011042">
    <property type="entry name" value="6-blade_b-propeller_TolB-like"/>
</dbReference>
<feature type="signal peptide" evidence="3">
    <location>
        <begin position="1"/>
        <end position="36"/>
    </location>
</feature>
<keyword evidence="2" id="KW-0964">Secreted</keyword>
<dbReference type="Gene3D" id="2.120.10.30">
    <property type="entry name" value="TolB, C-terminal domain"/>
    <property type="match status" value="1"/>
</dbReference>
<accession>A0ABS8VVH9</accession>
<organism evidence="4 5">
    <name type="scientific">Acetobacter sicerae</name>
    <dbReference type="NCBI Taxonomy" id="85325"/>
    <lineage>
        <taxon>Bacteria</taxon>
        <taxon>Pseudomonadati</taxon>
        <taxon>Pseudomonadota</taxon>
        <taxon>Alphaproteobacteria</taxon>
        <taxon>Acetobacterales</taxon>
        <taxon>Acetobacteraceae</taxon>
        <taxon>Acetobacter</taxon>
    </lineage>
</organism>
<keyword evidence="5" id="KW-1185">Reference proteome</keyword>
<dbReference type="Proteomes" id="UP001521074">
    <property type="component" value="Unassembled WGS sequence"/>
</dbReference>
<protein>
    <submittedName>
        <fullName evidence="4">Major royal jelly family protein</fullName>
    </submittedName>
</protein>